<dbReference type="PANTHER" id="PTHR47682">
    <property type="entry name" value="TETRATRICOPEPTIDE REPEAT (TPR)-CONTAINING PROTEIN"/>
    <property type="match status" value="1"/>
</dbReference>
<accession>A0A7S2YZL3</accession>
<dbReference type="AlphaFoldDB" id="A0A7S2YZL3"/>
<dbReference type="EMBL" id="HBHV01003988">
    <property type="protein sequence ID" value="CAE0013432.1"/>
    <property type="molecule type" value="Transcribed_RNA"/>
</dbReference>
<evidence type="ECO:0000313" key="1">
    <source>
        <dbReference type="EMBL" id="CAE0013432.1"/>
    </source>
</evidence>
<organism evidence="1">
    <name type="scientific">Pycnococcus provasolii</name>
    <dbReference type="NCBI Taxonomy" id="41880"/>
    <lineage>
        <taxon>Eukaryota</taxon>
        <taxon>Viridiplantae</taxon>
        <taxon>Chlorophyta</taxon>
        <taxon>Pseudoscourfieldiophyceae</taxon>
        <taxon>Pseudoscourfieldiales</taxon>
        <taxon>Pycnococcaceae</taxon>
        <taxon>Pycnococcus</taxon>
    </lineage>
</organism>
<name>A0A7S2YZL3_9CHLO</name>
<dbReference type="SUPFAM" id="SSF52833">
    <property type="entry name" value="Thioredoxin-like"/>
    <property type="match status" value="1"/>
</dbReference>
<protein>
    <submittedName>
        <fullName evidence="1">Uncharacterized protein</fullName>
    </submittedName>
</protein>
<dbReference type="InterPro" id="IPR036249">
    <property type="entry name" value="Thioredoxin-like_sf"/>
</dbReference>
<reference evidence="1" key="1">
    <citation type="submission" date="2021-01" db="EMBL/GenBank/DDBJ databases">
        <authorList>
            <person name="Corre E."/>
            <person name="Pelletier E."/>
            <person name="Niang G."/>
            <person name="Scheremetjew M."/>
            <person name="Finn R."/>
            <person name="Kale V."/>
            <person name="Holt S."/>
            <person name="Cochrane G."/>
            <person name="Meng A."/>
            <person name="Brown T."/>
            <person name="Cohen L."/>
        </authorList>
    </citation>
    <scope>NUCLEOTIDE SEQUENCE</scope>
    <source>
        <strain evidence="1">RCC2336</strain>
    </source>
</reference>
<dbReference type="InterPro" id="IPR011990">
    <property type="entry name" value="TPR-like_helical_dom_sf"/>
</dbReference>
<dbReference type="Gene3D" id="1.25.40.10">
    <property type="entry name" value="Tetratricopeptide repeat domain"/>
    <property type="match status" value="1"/>
</dbReference>
<dbReference type="CDD" id="cd02980">
    <property type="entry name" value="TRX_Fd_family"/>
    <property type="match status" value="1"/>
</dbReference>
<dbReference type="PANTHER" id="PTHR47682:SF1">
    <property type="entry name" value="TETRATRICOPEPTIDE REPEAT (TPR)-CONTAINING PROTEIN"/>
    <property type="match status" value="1"/>
</dbReference>
<dbReference type="Gene3D" id="3.40.30.10">
    <property type="entry name" value="Glutaredoxin"/>
    <property type="match status" value="1"/>
</dbReference>
<gene>
    <name evidence="1" type="ORF">PPRO1316_LOCUS2739</name>
</gene>
<proteinExistence type="predicted"/>
<sequence>MSSSTRLRLRSCLPRTHTLTLRVRITARAHAEVRVCSNKTCRKQTSAQTLALMTDAAPLDIHVDSCGCLGNCGNGPNVLVLNRETAEETVVNHVSTPAQAAKLLASLTSIDVSFEQILAAMEVMGEVRKHMYDEHDEEAEALLTNLLERNLPTPPRYTLLEYRAASRRRLGKLEGALDDANEATSCCPEGHGEPWIQRADVLRELGELDKAMQAILDAGDIERALRSDARYRSKKRKLKQQVQQAHA</sequence>
<dbReference type="SUPFAM" id="SSF48452">
    <property type="entry name" value="TPR-like"/>
    <property type="match status" value="1"/>
</dbReference>